<dbReference type="RefSeq" id="WP_406697428.1">
    <property type="nucleotide sequence ID" value="NZ_CP155447.1"/>
</dbReference>
<evidence type="ECO:0000313" key="2">
    <source>
        <dbReference type="EMBL" id="XBH04637.1"/>
    </source>
</evidence>
<gene>
    <name evidence="2" type="ORF">V5E97_01090</name>
</gene>
<proteinExistence type="predicted"/>
<feature type="chain" id="PRO_5043828943" evidence="1">
    <location>
        <begin position="20"/>
        <end position="202"/>
    </location>
</feature>
<sequence length="202" mass="22636">MRRLLLALLLGLVAAPSYAGDMYYRVVGSSDIRAVSDNGGNSRVVLRSTEYKAGSLFGMTMTRYNHPGSNGQALLQGYSPPDSVDAPYDLQLIYRARDAVVVTRQVTRLGGNQPRPRTWNSLAQDDSFFSFAASDDATGRYPGLFRPNPIKRPPIASNVLLHKHVERHQRPHYECTRCSPVFLRFLALETDRDRSLLFASFQ</sequence>
<reference evidence="2" key="1">
    <citation type="submission" date="2024-05" db="EMBL/GenBank/DDBJ databases">
        <title>Planctomycetes of the genus Singulisphaera possess chitinolytic capabilities.</title>
        <authorList>
            <person name="Ivanova A."/>
        </authorList>
    </citation>
    <scope>NUCLEOTIDE SEQUENCE</scope>
    <source>
        <strain evidence="2">Ch08T</strain>
    </source>
</reference>
<name>A0AAU7CI84_9BACT</name>
<accession>A0AAU7CI84</accession>
<evidence type="ECO:0000256" key="1">
    <source>
        <dbReference type="SAM" id="SignalP"/>
    </source>
</evidence>
<organism evidence="2">
    <name type="scientific">Singulisphaera sp. Ch08</name>
    <dbReference type="NCBI Taxonomy" id="3120278"/>
    <lineage>
        <taxon>Bacteria</taxon>
        <taxon>Pseudomonadati</taxon>
        <taxon>Planctomycetota</taxon>
        <taxon>Planctomycetia</taxon>
        <taxon>Isosphaerales</taxon>
        <taxon>Isosphaeraceae</taxon>
        <taxon>Singulisphaera</taxon>
    </lineage>
</organism>
<feature type="signal peptide" evidence="1">
    <location>
        <begin position="1"/>
        <end position="19"/>
    </location>
</feature>
<dbReference type="AlphaFoldDB" id="A0AAU7CI84"/>
<keyword evidence="1" id="KW-0732">Signal</keyword>
<protein>
    <submittedName>
        <fullName evidence="2">Uncharacterized protein</fullName>
    </submittedName>
</protein>
<dbReference type="EMBL" id="CP155447">
    <property type="protein sequence ID" value="XBH04637.1"/>
    <property type="molecule type" value="Genomic_DNA"/>
</dbReference>